<feature type="compositionally biased region" description="Polar residues" evidence="1">
    <location>
        <begin position="269"/>
        <end position="282"/>
    </location>
</feature>
<feature type="chain" id="PRO_5040876672" evidence="2">
    <location>
        <begin position="21"/>
        <end position="329"/>
    </location>
</feature>
<proteinExistence type="predicted"/>
<evidence type="ECO:0000313" key="3">
    <source>
        <dbReference type="EMBL" id="KAJ1965769.1"/>
    </source>
</evidence>
<name>A0A9W8AQ38_9FUNG</name>
<comment type="caution">
    <text evidence="3">The sequence shown here is derived from an EMBL/GenBank/DDBJ whole genome shotgun (WGS) entry which is preliminary data.</text>
</comment>
<dbReference type="AlphaFoldDB" id="A0A9W8AQ38"/>
<sequence length="329" mass="34844">MRMLLSIGAAALCLLGNVNGHGFLDSLTVDHAEGPTKIRIRDAPADYPGSCTPGEKACMGPCHSKKSWSSLDWQPTTLERGQEVKVNWVRGNHPGGFVRVAMAPLDQSDDWSAFDANILGGSCWESHCTADDSKNNRDYWGPLTGSGNAMCFTTVKVPDYFPDGEYTLQMAWHGGGIVYGEKDTAFHDFYTCSDFIIKGGSGVSKDHPAPVFVGGDPMEPNGSDCRYWKFDDLRMSPASANHTAAWGVQPTRGLPKWASGGASKGDGNGTSTAPANNPSATEGGNSTNNPTTPGDDNNTNNPATPGDGNNTNNPSNPEKCRPKGAASQA</sequence>
<feature type="region of interest" description="Disordered" evidence="1">
    <location>
        <begin position="244"/>
        <end position="329"/>
    </location>
</feature>
<gene>
    <name evidence="3" type="ORF">IWQ62_002587</name>
</gene>
<dbReference type="EMBL" id="JANBPY010000568">
    <property type="protein sequence ID" value="KAJ1965769.1"/>
    <property type="molecule type" value="Genomic_DNA"/>
</dbReference>
<protein>
    <submittedName>
        <fullName evidence="3">Uncharacterized protein</fullName>
    </submittedName>
</protein>
<keyword evidence="4" id="KW-1185">Reference proteome</keyword>
<evidence type="ECO:0000256" key="2">
    <source>
        <dbReference type="SAM" id="SignalP"/>
    </source>
</evidence>
<keyword evidence="2" id="KW-0732">Signal</keyword>
<feature type="compositionally biased region" description="Low complexity" evidence="1">
    <location>
        <begin position="283"/>
        <end position="317"/>
    </location>
</feature>
<organism evidence="3 4">
    <name type="scientific">Dispira parvispora</name>
    <dbReference type="NCBI Taxonomy" id="1520584"/>
    <lineage>
        <taxon>Eukaryota</taxon>
        <taxon>Fungi</taxon>
        <taxon>Fungi incertae sedis</taxon>
        <taxon>Zoopagomycota</taxon>
        <taxon>Kickxellomycotina</taxon>
        <taxon>Dimargaritomycetes</taxon>
        <taxon>Dimargaritales</taxon>
        <taxon>Dimargaritaceae</taxon>
        <taxon>Dispira</taxon>
    </lineage>
</organism>
<feature type="signal peptide" evidence="2">
    <location>
        <begin position="1"/>
        <end position="20"/>
    </location>
</feature>
<dbReference type="Proteomes" id="UP001150925">
    <property type="component" value="Unassembled WGS sequence"/>
</dbReference>
<accession>A0A9W8AQ38</accession>
<reference evidence="3" key="1">
    <citation type="submission" date="2022-07" db="EMBL/GenBank/DDBJ databases">
        <title>Phylogenomic reconstructions and comparative analyses of Kickxellomycotina fungi.</title>
        <authorList>
            <person name="Reynolds N.K."/>
            <person name="Stajich J.E."/>
            <person name="Barry K."/>
            <person name="Grigoriev I.V."/>
            <person name="Crous P."/>
            <person name="Smith M.E."/>
        </authorList>
    </citation>
    <scope>NUCLEOTIDE SEQUENCE</scope>
    <source>
        <strain evidence="3">RSA 1196</strain>
    </source>
</reference>
<dbReference type="OrthoDB" id="2342176at2759"/>
<evidence type="ECO:0000313" key="4">
    <source>
        <dbReference type="Proteomes" id="UP001150925"/>
    </source>
</evidence>
<evidence type="ECO:0000256" key="1">
    <source>
        <dbReference type="SAM" id="MobiDB-lite"/>
    </source>
</evidence>